<evidence type="ECO:0000256" key="4">
    <source>
        <dbReference type="ARBA" id="ARBA00022679"/>
    </source>
</evidence>
<keyword evidence="5 11" id="KW-0378">Hydrolase</keyword>
<feature type="active site" description="Nucleophile" evidence="9">
    <location>
        <position position="377"/>
    </location>
</feature>
<comment type="catalytic activity">
    <reaction evidence="2 11">
        <text>glutathione + H2O = L-cysteinylglycine + L-glutamate</text>
        <dbReference type="Rhea" id="RHEA:28807"/>
        <dbReference type="ChEBI" id="CHEBI:15377"/>
        <dbReference type="ChEBI" id="CHEBI:29985"/>
        <dbReference type="ChEBI" id="CHEBI:57925"/>
        <dbReference type="ChEBI" id="CHEBI:61694"/>
        <dbReference type="EC" id="3.4.19.13"/>
    </reaction>
</comment>
<dbReference type="PRINTS" id="PR01210">
    <property type="entry name" value="GGTRANSPTASE"/>
</dbReference>
<dbReference type="InterPro" id="IPR051792">
    <property type="entry name" value="GGT_bact"/>
</dbReference>
<comment type="pathway">
    <text evidence="11">Sulfur metabolism; glutathione metabolism.</text>
</comment>
<dbReference type="Pfam" id="PF01019">
    <property type="entry name" value="G_glu_transpept"/>
    <property type="match status" value="1"/>
</dbReference>
<comment type="PTM">
    <text evidence="11">Cleaved by autocatalysis into a large and a small subunit.</text>
</comment>
<comment type="similarity">
    <text evidence="3 11">Belongs to the gamma-glutamyltransferase family.</text>
</comment>
<evidence type="ECO:0000256" key="2">
    <source>
        <dbReference type="ARBA" id="ARBA00001089"/>
    </source>
</evidence>
<dbReference type="GO" id="GO:0103068">
    <property type="term" value="F:leukotriene C4 gamma-glutamyl transferase activity"/>
    <property type="evidence" value="ECO:0007669"/>
    <property type="project" value="UniProtKB-EC"/>
</dbReference>
<evidence type="ECO:0000256" key="10">
    <source>
        <dbReference type="PIRSR" id="PIRSR600101-2"/>
    </source>
</evidence>
<keyword evidence="11" id="KW-0317">Glutathione biosynthesis</keyword>
<evidence type="ECO:0000256" key="9">
    <source>
        <dbReference type="PIRSR" id="PIRSR600101-1"/>
    </source>
</evidence>
<evidence type="ECO:0000256" key="7">
    <source>
        <dbReference type="ARBA" id="ARBA00023315"/>
    </source>
</evidence>
<keyword evidence="7 11" id="KW-0012">Acyltransferase</keyword>
<evidence type="ECO:0000256" key="3">
    <source>
        <dbReference type="ARBA" id="ARBA00009381"/>
    </source>
</evidence>
<sequence>MANIKKLFLITLFLSVSSAAQVSYIDYLSPFHPTIGQSGMVVSQSQASSDIGIQVLEMGGNAVDAAVAVGFSLAITLPRAGNLGGGGFMLVYLQAEQKTIAVDFRSSAPQDILQDDFLFLKNNYDQRRYGYKASGVPGTVAGLIETHTKYGKLPLRKILKPVIDQARRGIEVSYDLSQAIGSAGQINLDPESSHIYLEDGQPVSEHSRMTRKDLAWAINEIANNGQQAFYEGAIAKKIIQAMEANGGYISAQDLKDYKPRFSTPIQTSYRGYKVLAHPPPAGGAAVVLESLNILENFSLAGMGPNSGEFLHLFAEALQRGHMDRSRFMGDPEFYDVPIQKIISKKRAKTLAQGIDQASVTPPENLNPDSLFKEGENTTHYSIIDRDGNAVSNTYTLGYSFGSGVTIPGTGILLDNQMNNFAYQYGEEGVINRSASEGNRFEPGKRPMSTMTPVIVFDHNNALNLITGSPGGSLIPAAVLRVITGIIDFNLNLGEATMLPRVHKDWPYKSLRLEKNISSDTAQILADLGHELEVSNTMGSTQSILVSPQGREGYADLRRPNAGVAIQID</sequence>
<comment type="subunit">
    <text evidence="11">This enzyme consists of two polypeptide chains, which are synthesized in precursor form from a single polypeptide.</text>
</comment>
<dbReference type="Gene3D" id="3.60.20.40">
    <property type="match status" value="1"/>
</dbReference>
<evidence type="ECO:0000256" key="11">
    <source>
        <dbReference type="RuleBase" id="RU368036"/>
    </source>
</evidence>
<evidence type="ECO:0000313" key="14">
    <source>
        <dbReference type="Proteomes" id="UP000050874"/>
    </source>
</evidence>
<gene>
    <name evidence="13" type="ORF">ABR63_03600</name>
</gene>
<protein>
    <recommendedName>
        <fullName evidence="11">Glutathione hydrolase proenzyme</fullName>
        <ecNumber evidence="11">2.3.2.2</ecNumber>
        <ecNumber evidence="11">3.4.19.13</ecNumber>
    </recommendedName>
    <component>
        <recommendedName>
            <fullName evidence="11">Glutathione hydrolase large chain</fullName>
        </recommendedName>
    </component>
    <component>
        <recommendedName>
            <fullName evidence="11">Glutathione hydrolase small chain</fullName>
        </recommendedName>
    </component>
</protein>
<evidence type="ECO:0000256" key="1">
    <source>
        <dbReference type="ARBA" id="ARBA00001049"/>
    </source>
</evidence>
<feature type="binding site" evidence="10">
    <location>
        <position position="471"/>
    </location>
    <ligand>
        <name>L-glutamate</name>
        <dbReference type="ChEBI" id="CHEBI:29985"/>
    </ligand>
</feature>
<evidence type="ECO:0000256" key="5">
    <source>
        <dbReference type="ARBA" id="ARBA00022801"/>
    </source>
</evidence>
<dbReference type="InterPro" id="IPR043137">
    <property type="entry name" value="GGT_ssub_C"/>
</dbReference>
<dbReference type="GO" id="GO:0036374">
    <property type="term" value="F:glutathione hydrolase activity"/>
    <property type="evidence" value="ECO:0007669"/>
    <property type="project" value="UniProtKB-UniRule"/>
</dbReference>
<keyword evidence="6 11" id="KW-0865">Zymogen</keyword>
<dbReference type="Gene3D" id="1.10.246.130">
    <property type="match status" value="1"/>
</dbReference>
<dbReference type="NCBIfam" id="TIGR00066">
    <property type="entry name" value="g_glut_trans"/>
    <property type="match status" value="1"/>
</dbReference>
<dbReference type="Proteomes" id="UP000050874">
    <property type="component" value="Unassembled WGS sequence"/>
</dbReference>
<name>A0A0R2PXT1_9GAMM</name>
<accession>A0A0R2PXT1</accession>
<evidence type="ECO:0000256" key="8">
    <source>
        <dbReference type="ARBA" id="ARBA00047417"/>
    </source>
</evidence>
<dbReference type="EC" id="2.3.2.2" evidence="11"/>
<evidence type="ECO:0000256" key="6">
    <source>
        <dbReference type="ARBA" id="ARBA00023145"/>
    </source>
</evidence>
<comment type="catalytic activity">
    <reaction evidence="8 11">
        <text>an N-terminal (5-L-glutamyl)-[peptide] + an alpha-amino acid = 5-L-glutamyl amino acid + an N-terminal L-alpha-aminoacyl-[peptide]</text>
        <dbReference type="Rhea" id="RHEA:23904"/>
        <dbReference type="Rhea" id="RHEA-COMP:9780"/>
        <dbReference type="Rhea" id="RHEA-COMP:9795"/>
        <dbReference type="ChEBI" id="CHEBI:77644"/>
        <dbReference type="ChEBI" id="CHEBI:78597"/>
        <dbReference type="ChEBI" id="CHEBI:78599"/>
        <dbReference type="ChEBI" id="CHEBI:78608"/>
        <dbReference type="EC" id="2.3.2.2"/>
    </reaction>
</comment>
<evidence type="ECO:0000256" key="12">
    <source>
        <dbReference type="SAM" id="SignalP"/>
    </source>
</evidence>
<keyword evidence="4 11" id="KW-0808">Transferase</keyword>
<evidence type="ECO:0000313" key="13">
    <source>
        <dbReference type="EMBL" id="KRO40989.1"/>
    </source>
</evidence>
<comment type="catalytic activity">
    <reaction evidence="1 11">
        <text>an S-substituted glutathione + H2O = an S-substituted L-cysteinylglycine + L-glutamate</text>
        <dbReference type="Rhea" id="RHEA:59468"/>
        <dbReference type="ChEBI" id="CHEBI:15377"/>
        <dbReference type="ChEBI" id="CHEBI:29985"/>
        <dbReference type="ChEBI" id="CHEBI:90779"/>
        <dbReference type="ChEBI" id="CHEBI:143103"/>
        <dbReference type="EC" id="3.4.19.13"/>
    </reaction>
</comment>
<dbReference type="GO" id="GO:0006750">
    <property type="term" value="P:glutathione biosynthetic process"/>
    <property type="evidence" value="ECO:0007669"/>
    <property type="project" value="UniProtKB-KW"/>
</dbReference>
<keyword evidence="12" id="KW-0732">Signal</keyword>
<dbReference type="InterPro" id="IPR029055">
    <property type="entry name" value="Ntn_hydrolases_N"/>
</dbReference>
<feature type="signal peptide" evidence="12">
    <location>
        <begin position="1"/>
        <end position="22"/>
    </location>
</feature>
<feature type="chain" id="PRO_5006586892" description="Glutathione hydrolase proenzyme" evidence="12">
    <location>
        <begin position="23"/>
        <end position="568"/>
    </location>
</feature>
<dbReference type="SUPFAM" id="SSF56235">
    <property type="entry name" value="N-terminal nucleophile aminohydrolases (Ntn hydrolases)"/>
    <property type="match status" value="1"/>
</dbReference>
<reference evidence="14" key="1">
    <citation type="submission" date="2015-10" db="EMBL/GenBank/DDBJ databases">
        <title>Metagenome-Assembled Genomes uncover a global brackish microbiome.</title>
        <authorList>
            <person name="Hugerth L.W."/>
            <person name="Larsson J."/>
            <person name="Alneberg J."/>
            <person name="Lindh M.V."/>
            <person name="Legrand C."/>
            <person name="Pinhassi J."/>
            <person name="Andersson A."/>
        </authorList>
    </citation>
    <scope>NUCLEOTIDE SEQUENCE [LARGE SCALE GENOMIC DNA]</scope>
</reference>
<dbReference type="UniPathway" id="UPA00204"/>
<comment type="caution">
    <text evidence="13">The sequence shown here is derived from an EMBL/GenBank/DDBJ whole genome shotgun (WGS) entry which is preliminary data.</text>
</comment>
<dbReference type="GO" id="GO:0006751">
    <property type="term" value="P:glutathione catabolic process"/>
    <property type="evidence" value="ECO:0007669"/>
    <property type="project" value="UniProtKB-UniRule"/>
</dbReference>
<dbReference type="InterPro" id="IPR043138">
    <property type="entry name" value="GGT_lsub"/>
</dbReference>
<feature type="binding site" evidence="10">
    <location>
        <begin position="448"/>
        <end position="449"/>
    </location>
    <ligand>
        <name>L-glutamate</name>
        <dbReference type="ChEBI" id="CHEBI:29985"/>
    </ligand>
</feature>
<dbReference type="AlphaFoldDB" id="A0A0R2PXT1"/>
<organism evidence="13 14">
    <name type="scientific">SAR86 cluster bacterium BACL1 MAG-120920-bin57</name>
    <dbReference type="NCBI Taxonomy" id="1655571"/>
    <lineage>
        <taxon>Bacteria</taxon>
        <taxon>Pseudomonadati</taxon>
        <taxon>Pseudomonadota</taxon>
        <taxon>Gammaproteobacteria</taxon>
        <taxon>SAR86 cluster</taxon>
    </lineage>
</organism>
<proteinExistence type="inferred from homology"/>
<dbReference type="PANTHER" id="PTHR43199">
    <property type="entry name" value="GLUTATHIONE HYDROLASE"/>
    <property type="match status" value="1"/>
</dbReference>
<feature type="binding site" evidence="10">
    <location>
        <position position="105"/>
    </location>
    <ligand>
        <name>L-glutamate</name>
        <dbReference type="ChEBI" id="CHEBI:29985"/>
    </ligand>
</feature>
<dbReference type="PANTHER" id="PTHR43199:SF1">
    <property type="entry name" value="GLUTATHIONE HYDROLASE PROENZYME"/>
    <property type="match status" value="1"/>
</dbReference>
<dbReference type="InterPro" id="IPR000101">
    <property type="entry name" value="GGT_peptidase"/>
</dbReference>
<dbReference type="EC" id="3.4.19.13" evidence="11"/>
<dbReference type="EMBL" id="LIAV01000038">
    <property type="protein sequence ID" value="KRO40989.1"/>
    <property type="molecule type" value="Genomic_DNA"/>
</dbReference>